<dbReference type="Proteomes" id="UP000001307">
    <property type="component" value="Unassembled WGS sequence"/>
</dbReference>
<name>E4Y1D4_OIKDI</name>
<dbReference type="InParanoid" id="E4Y1D4"/>
<evidence type="ECO:0000256" key="1">
    <source>
        <dbReference type="SAM" id="MobiDB-lite"/>
    </source>
</evidence>
<organism evidence="2">
    <name type="scientific">Oikopleura dioica</name>
    <name type="common">Tunicate</name>
    <dbReference type="NCBI Taxonomy" id="34765"/>
    <lineage>
        <taxon>Eukaryota</taxon>
        <taxon>Metazoa</taxon>
        <taxon>Chordata</taxon>
        <taxon>Tunicata</taxon>
        <taxon>Appendicularia</taxon>
        <taxon>Copelata</taxon>
        <taxon>Oikopleuridae</taxon>
        <taxon>Oikopleura</taxon>
    </lineage>
</organism>
<reference evidence="2" key="1">
    <citation type="journal article" date="2010" name="Science">
        <title>Plasticity of animal genome architecture unmasked by rapid evolution of a pelagic tunicate.</title>
        <authorList>
            <person name="Denoeud F."/>
            <person name="Henriet S."/>
            <person name="Mungpakdee S."/>
            <person name="Aury J.M."/>
            <person name="Da Silva C."/>
            <person name="Brinkmann H."/>
            <person name="Mikhaleva J."/>
            <person name="Olsen L.C."/>
            <person name="Jubin C."/>
            <person name="Canestro C."/>
            <person name="Bouquet J.M."/>
            <person name="Danks G."/>
            <person name="Poulain J."/>
            <person name="Campsteijn C."/>
            <person name="Adamski M."/>
            <person name="Cross I."/>
            <person name="Yadetie F."/>
            <person name="Muffato M."/>
            <person name="Louis A."/>
            <person name="Butcher S."/>
            <person name="Tsagkogeorga G."/>
            <person name="Konrad A."/>
            <person name="Singh S."/>
            <person name="Jensen M.F."/>
            <person name="Cong E.H."/>
            <person name="Eikeseth-Otteraa H."/>
            <person name="Noel B."/>
            <person name="Anthouard V."/>
            <person name="Porcel B.M."/>
            <person name="Kachouri-Lafond R."/>
            <person name="Nishino A."/>
            <person name="Ugolini M."/>
            <person name="Chourrout P."/>
            <person name="Nishida H."/>
            <person name="Aasland R."/>
            <person name="Huzurbazar S."/>
            <person name="Westhof E."/>
            <person name="Delsuc F."/>
            <person name="Lehrach H."/>
            <person name="Reinhardt R."/>
            <person name="Weissenbach J."/>
            <person name="Roy S.W."/>
            <person name="Artiguenave F."/>
            <person name="Postlethwait J.H."/>
            <person name="Manak J.R."/>
            <person name="Thompson E.M."/>
            <person name="Jaillon O."/>
            <person name="Du Pasquier L."/>
            <person name="Boudinot P."/>
            <person name="Liberles D.A."/>
            <person name="Volff J.N."/>
            <person name="Philippe H."/>
            <person name="Lenhard B."/>
            <person name="Roest Crollius H."/>
            <person name="Wincker P."/>
            <person name="Chourrout D."/>
        </authorList>
    </citation>
    <scope>NUCLEOTIDE SEQUENCE [LARGE SCALE GENOMIC DNA]</scope>
</reference>
<keyword evidence="3" id="KW-1185">Reference proteome</keyword>
<accession>E4Y1D4</accession>
<proteinExistence type="predicted"/>
<protein>
    <submittedName>
        <fullName evidence="2">Uncharacterized protein</fullName>
    </submittedName>
</protein>
<dbReference type="AlphaFoldDB" id="E4Y1D4"/>
<sequence>MYISGMESKITELLAEHLAFHALTESRSDESQKSNYAKKSTSSKSVKAPLVVELIKTEEIEVDTEAIIPVSNIRQLAAVSIVEKEIERERERQAQLASEKKDTPKIN</sequence>
<evidence type="ECO:0000313" key="3">
    <source>
        <dbReference type="Proteomes" id="UP000001307"/>
    </source>
</evidence>
<evidence type="ECO:0000313" key="2">
    <source>
        <dbReference type="EMBL" id="CBY15678.1"/>
    </source>
</evidence>
<gene>
    <name evidence="2" type="ORF">GSOID_T00013983001</name>
</gene>
<feature type="region of interest" description="Disordered" evidence="1">
    <location>
        <begin position="24"/>
        <end position="45"/>
    </location>
</feature>
<dbReference type="EMBL" id="FN653606">
    <property type="protein sequence ID" value="CBY15678.1"/>
    <property type="molecule type" value="Genomic_DNA"/>
</dbReference>